<dbReference type="Pfam" id="PF01055">
    <property type="entry name" value="Glyco_hydro_31_2nd"/>
    <property type="match status" value="1"/>
</dbReference>
<dbReference type="CDD" id="cd14752">
    <property type="entry name" value="GH31_N"/>
    <property type="match status" value="1"/>
</dbReference>
<evidence type="ECO:0000256" key="2">
    <source>
        <dbReference type="ARBA" id="ARBA00007806"/>
    </source>
</evidence>
<dbReference type="Pfam" id="PF21365">
    <property type="entry name" value="Glyco_hydro_31_3rd"/>
    <property type="match status" value="1"/>
</dbReference>
<dbReference type="EC" id="3.2.1.20" evidence="3"/>
<dbReference type="PANTHER" id="PTHR22762:SF120">
    <property type="entry name" value="HETEROGLYCAN GLUCOSIDASE 1"/>
    <property type="match status" value="1"/>
</dbReference>
<gene>
    <name evidence="7" type="ORF">B0T25DRAFT_231480</name>
</gene>
<evidence type="ECO:0000256" key="1">
    <source>
        <dbReference type="ARBA" id="ARBA00001657"/>
    </source>
</evidence>
<sequence>MGDFWEQTKLRDPYTFRKAEDFFGDIDNPGSPGLKQPSKISYQDDDQLLPDNKANPATSHGRIFRFSDGALILIQFMRPRVWRIRFDPKAKSGSQYSDFNSRTIIEDTLNKLIATLDAVEGITWAVELIKDPQHYILQSVRDPKGPKRAVELQLWIRRDPFQITAVRVLGNLQPAEKIPEFQSLDSLSVKQLSLNTSKGAESAIIWKTKPRGLQYRDNATILTVEKSITADFIGFGEQGGKNLFKKKTYMNYFNFDNMRYQNVYGQGPLDDREPLYHSEPYFLEVDSLPGYKSQIATFIDNYSHICLDLGMKDQTAIRMATRFNAFHGIFVAGDSIQEVIQLYTSVVGKPRLKPRYVLGYHQGCYGYDNEGMVLDCINQYRACGFPIDGMHIDVDMQDDYRTFTIDTREKHFPNPKEMFTKLRQLGIKCSTNITPYINSIPSSSYKTLNEGLANNYFIVDKRDRDPSAPNPEDQRYLEYGTGSTYFTAPTRDRPDYFEPDNYNFSEVFDSGKPFHGGIFYGWGNGHPGHYPNLNSLEVRKWWGKQYQYLYECGLDFVWQDMTSPCIAEQFGDMKSLPFRLLLDSDGWSGDPNAAEKKKAIEIWSLYSYNLHKATYNGLNRIDQLSPELKWRESRRNFIIGRGSYAGSHKFAGLWTGDNSSTWEFLKISVAQVLALGLSGVTISGADVGGFEFIEAERNYPDPELIIRWYCAYSLLPWFRNHYTKYRNWMDGHLEGQMRKDGKWFQEPYAYQQHYEQNQDHFQGRDGVVYRAVLKTCRYYIRLRYSLMQLLYDAMFENMLTGLPIARAMVITDELDRSLFAKDNQRYTRSQYMVRNDLLVAPALEKTGNDKHKVYLPFPDEWFPMNLRADEPLGVALLPKVDGGSRIKYNCEISDQDDQIPYTCPMYIREGAIIPKIEVRDYVPDPSLAKQPANPITLHVYPGPGKDNEYDMYLDDGISRESAPSHEYVPETSAGSGYGTAHDLIEGLADDKAKSQFCHVKISQKTTRVAAEDENASLRVNRRVIIRAPWNGYKGSLEELIGQSYTVVLWHEPKTPLGSITVTSDKAVSYKIDPNLRATVLTVPIAIANTQAGVTIQLVHEDPLN</sequence>
<dbReference type="Gene3D" id="2.60.40.1760">
    <property type="entry name" value="glycosyl hydrolase (family 31)"/>
    <property type="match status" value="1"/>
</dbReference>
<dbReference type="Gene3D" id="2.60.40.1180">
    <property type="entry name" value="Golgi alpha-mannosidase II"/>
    <property type="match status" value="2"/>
</dbReference>
<accession>A0AAJ0MBX6</accession>
<dbReference type="PANTHER" id="PTHR22762">
    <property type="entry name" value="ALPHA-GLUCOSIDASE"/>
    <property type="match status" value="1"/>
</dbReference>
<dbReference type="Proteomes" id="UP001275084">
    <property type="component" value="Unassembled WGS sequence"/>
</dbReference>
<dbReference type="InterPro" id="IPR048395">
    <property type="entry name" value="Glyco_hydro_31_C"/>
</dbReference>
<evidence type="ECO:0000313" key="8">
    <source>
        <dbReference type="Proteomes" id="UP001275084"/>
    </source>
</evidence>
<dbReference type="SUPFAM" id="SSF74650">
    <property type="entry name" value="Galactose mutarotase-like"/>
    <property type="match status" value="1"/>
</dbReference>
<dbReference type="EMBL" id="JAUIQD010000005">
    <property type="protein sequence ID" value="KAK3348908.1"/>
    <property type="molecule type" value="Genomic_DNA"/>
</dbReference>
<dbReference type="SUPFAM" id="SSF51445">
    <property type="entry name" value="(Trans)glycosidases"/>
    <property type="match status" value="1"/>
</dbReference>
<dbReference type="GO" id="GO:0030246">
    <property type="term" value="F:carbohydrate binding"/>
    <property type="evidence" value="ECO:0007669"/>
    <property type="project" value="InterPro"/>
</dbReference>
<organism evidence="7 8">
    <name type="scientific">Lasiosphaeria hispida</name>
    <dbReference type="NCBI Taxonomy" id="260671"/>
    <lineage>
        <taxon>Eukaryota</taxon>
        <taxon>Fungi</taxon>
        <taxon>Dikarya</taxon>
        <taxon>Ascomycota</taxon>
        <taxon>Pezizomycotina</taxon>
        <taxon>Sordariomycetes</taxon>
        <taxon>Sordariomycetidae</taxon>
        <taxon>Sordariales</taxon>
        <taxon>Lasiosphaeriaceae</taxon>
        <taxon>Lasiosphaeria</taxon>
    </lineage>
</organism>
<dbReference type="Gene3D" id="3.20.20.80">
    <property type="entry name" value="Glycosidases"/>
    <property type="match status" value="2"/>
</dbReference>
<comment type="catalytic activity">
    <reaction evidence="1">
        <text>Hydrolysis of terminal, non-reducing (1-&gt;4)-linked alpha-D-glucose residues with release of alpha-D-glucose.</text>
        <dbReference type="EC" id="3.2.1.20"/>
    </reaction>
</comment>
<protein>
    <recommendedName>
        <fullName evidence="3">alpha-glucosidase</fullName>
        <ecNumber evidence="3">3.2.1.20</ecNumber>
    </recommendedName>
</protein>
<reference evidence="7" key="1">
    <citation type="journal article" date="2023" name="Mol. Phylogenet. Evol.">
        <title>Genome-scale phylogeny and comparative genomics of the fungal order Sordariales.</title>
        <authorList>
            <person name="Hensen N."/>
            <person name="Bonometti L."/>
            <person name="Westerberg I."/>
            <person name="Brannstrom I.O."/>
            <person name="Guillou S."/>
            <person name="Cros-Aarteil S."/>
            <person name="Calhoun S."/>
            <person name="Haridas S."/>
            <person name="Kuo A."/>
            <person name="Mondo S."/>
            <person name="Pangilinan J."/>
            <person name="Riley R."/>
            <person name="LaButti K."/>
            <person name="Andreopoulos B."/>
            <person name="Lipzen A."/>
            <person name="Chen C."/>
            <person name="Yan M."/>
            <person name="Daum C."/>
            <person name="Ng V."/>
            <person name="Clum A."/>
            <person name="Steindorff A."/>
            <person name="Ohm R.A."/>
            <person name="Martin F."/>
            <person name="Silar P."/>
            <person name="Natvig D.O."/>
            <person name="Lalanne C."/>
            <person name="Gautier V."/>
            <person name="Ament-Velasquez S.L."/>
            <person name="Kruys A."/>
            <person name="Hutchinson M.I."/>
            <person name="Powell A.J."/>
            <person name="Barry K."/>
            <person name="Miller A.N."/>
            <person name="Grigoriev I.V."/>
            <person name="Debuchy R."/>
            <person name="Gladieux P."/>
            <person name="Hiltunen Thoren M."/>
            <person name="Johannesson H."/>
        </authorList>
    </citation>
    <scope>NUCLEOTIDE SEQUENCE</scope>
    <source>
        <strain evidence="7">CBS 955.72</strain>
    </source>
</reference>
<dbReference type="InterPro" id="IPR000322">
    <property type="entry name" value="Glyco_hydro_31_TIM"/>
</dbReference>
<feature type="region of interest" description="Disordered" evidence="4">
    <location>
        <begin position="25"/>
        <end position="54"/>
    </location>
</feature>
<dbReference type="GO" id="GO:0005975">
    <property type="term" value="P:carbohydrate metabolic process"/>
    <property type="evidence" value="ECO:0007669"/>
    <property type="project" value="InterPro"/>
</dbReference>
<reference evidence="7" key="2">
    <citation type="submission" date="2023-06" db="EMBL/GenBank/DDBJ databases">
        <authorList>
            <consortium name="Lawrence Berkeley National Laboratory"/>
            <person name="Haridas S."/>
            <person name="Hensen N."/>
            <person name="Bonometti L."/>
            <person name="Westerberg I."/>
            <person name="Brannstrom I.O."/>
            <person name="Guillou S."/>
            <person name="Cros-Aarteil S."/>
            <person name="Calhoun S."/>
            <person name="Kuo A."/>
            <person name="Mondo S."/>
            <person name="Pangilinan J."/>
            <person name="Riley R."/>
            <person name="Labutti K."/>
            <person name="Andreopoulos B."/>
            <person name="Lipzen A."/>
            <person name="Chen C."/>
            <person name="Yanf M."/>
            <person name="Daum C."/>
            <person name="Ng V."/>
            <person name="Clum A."/>
            <person name="Steindorff A."/>
            <person name="Ohm R."/>
            <person name="Martin F."/>
            <person name="Silar P."/>
            <person name="Natvig D."/>
            <person name="Lalanne C."/>
            <person name="Gautier V."/>
            <person name="Ament-Velasquez S.L."/>
            <person name="Kruys A."/>
            <person name="Hutchinson M.I."/>
            <person name="Powell A.J."/>
            <person name="Barry K."/>
            <person name="Miller A.N."/>
            <person name="Grigoriev I.V."/>
            <person name="Debuchy R."/>
            <person name="Gladieux P."/>
            <person name="Thoren M.H."/>
            <person name="Johannesson H."/>
        </authorList>
    </citation>
    <scope>NUCLEOTIDE SEQUENCE</scope>
    <source>
        <strain evidence="7">CBS 955.72</strain>
    </source>
</reference>
<feature type="domain" description="Glycosyl hydrolase family 31 C-terminal" evidence="6">
    <location>
        <begin position="801"/>
        <end position="913"/>
    </location>
</feature>
<keyword evidence="7" id="KW-0378">Hydrolase</keyword>
<dbReference type="AlphaFoldDB" id="A0AAJ0MBX6"/>
<evidence type="ECO:0000256" key="3">
    <source>
        <dbReference type="ARBA" id="ARBA00012741"/>
    </source>
</evidence>
<evidence type="ECO:0000313" key="7">
    <source>
        <dbReference type="EMBL" id="KAK3348908.1"/>
    </source>
</evidence>
<name>A0AAJ0MBX6_9PEZI</name>
<dbReference type="InterPro" id="IPR017853">
    <property type="entry name" value="GH"/>
</dbReference>
<feature type="domain" description="Glycoside hydrolase family 31 TIM barrel" evidence="5">
    <location>
        <begin position="350"/>
        <end position="792"/>
    </location>
</feature>
<comment type="similarity">
    <text evidence="2">Belongs to the glycosyl hydrolase 31 family.</text>
</comment>
<proteinExistence type="inferred from homology"/>
<comment type="caution">
    <text evidence="7">The sequence shown here is derived from an EMBL/GenBank/DDBJ whole genome shotgun (WGS) entry which is preliminary data.</text>
</comment>
<dbReference type="GO" id="GO:0004558">
    <property type="term" value="F:alpha-1,4-glucosidase activity"/>
    <property type="evidence" value="ECO:0007669"/>
    <property type="project" value="UniProtKB-EC"/>
</dbReference>
<dbReference type="InterPro" id="IPR013780">
    <property type="entry name" value="Glyco_hydro_b"/>
</dbReference>
<evidence type="ECO:0000256" key="4">
    <source>
        <dbReference type="SAM" id="MobiDB-lite"/>
    </source>
</evidence>
<evidence type="ECO:0000259" key="6">
    <source>
        <dbReference type="Pfam" id="PF21365"/>
    </source>
</evidence>
<evidence type="ECO:0000259" key="5">
    <source>
        <dbReference type="Pfam" id="PF01055"/>
    </source>
</evidence>
<dbReference type="InterPro" id="IPR011013">
    <property type="entry name" value="Gal_mutarotase_sf_dom"/>
</dbReference>
<keyword evidence="8" id="KW-1185">Reference proteome</keyword>